<feature type="region of interest" description="Disordered" evidence="1">
    <location>
        <begin position="283"/>
        <end position="422"/>
    </location>
</feature>
<dbReference type="InterPro" id="IPR055431">
    <property type="entry name" value="RsgI_M"/>
</dbReference>
<evidence type="ECO:0000256" key="2">
    <source>
        <dbReference type="SAM" id="Phobius"/>
    </source>
</evidence>
<feature type="compositionally biased region" description="Basic and acidic residues" evidence="1">
    <location>
        <begin position="388"/>
        <end position="404"/>
    </location>
</feature>
<dbReference type="AlphaFoldDB" id="A0A4R3KAA7"/>
<protein>
    <recommendedName>
        <fullName evidence="3">Anti-sigma factor RsgI-like middle domain-containing protein</fullName>
    </recommendedName>
</protein>
<feature type="compositionally biased region" description="Polar residues" evidence="1">
    <location>
        <begin position="326"/>
        <end position="374"/>
    </location>
</feature>
<name>A0A4R3KAA7_9BACI</name>
<keyword evidence="2" id="KW-1133">Transmembrane helix</keyword>
<comment type="caution">
    <text evidence="4">The sequence shown here is derived from an EMBL/GenBank/DDBJ whole genome shotgun (WGS) entry which is preliminary data.</text>
</comment>
<feature type="compositionally biased region" description="Basic and acidic residues" evidence="1">
    <location>
        <begin position="303"/>
        <end position="313"/>
    </location>
</feature>
<feature type="compositionally biased region" description="Polar residues" evidence="1">
    <location>
        <begin position="405"/>
        <end position="422"/>
    </location>
</feature>
<evidence type="ECO:0000256" key="1">
    <source>
        <dbReference type="SAM" id="MobiDB-lite"/>
    </source>
</evidence>
<keyword evidence="5" id="KW-1185">Reference proteome</keyword>
<accession>A0A4R3KAA7</accession>
<dbReference type="RefSeq" id="WP_132769997.1">
    <property type="nucleotide sequence ID" value="NZ_SMAB01000019.1"/>
</dbReference>
<evidence type="ECO:0000313" key="4">
    <source>
        <dbReference type="EMBL" id="TCS79900.1"/>
    </source>
</evidence>
<dbReference type="EMBL" id="SMAB01000019">
    <property type="protein sequence ID" value="TCS79900.1"/>
    <property type="molecule type" value="Genomic_DNA"/>
</dbReference>
<feature type="transmembrane region" description="Helical" evidence="2">
    <location>
        <begin position="73"/>
        <end position="92"/>
    </location>
</feature>
<dbReference type="OrthoDB" id="9800626at2"/>
<proteinExistence type="predicted"/>
<gene>
    <name evidence="4" type="ORF">EDD72_11918</name>
</gene>
<keyword evidence="2" id="KW-0472">Membrane</keyword>
<evidence type="ECO:0000313" key="5">
    <source>
        <dbReference type="Proteomes" id="UP000295788"/>
    </source>
</evidence>
<feature type="compositionally biased region" description="Polar residues" evidence="1">
    <location>
        <begin position="291"/>
        <end position="302"/>
    </location>
</feature>
<feature type="domain" description="Anti-sigma factor RsgI-like middle" evidence="3">
    <location>
        <begin position="100"/>
        <end position="232"/>
    </location>
</feature>
<organism evidence="4 5">
    <name type="scientific">Tepidibacillus fermentans</name>
    <dbReference type="NCBI Taxonomy" id="1281767"/>
    <lineage>
        <taxon>Bacteria</taxon>
        <taxon>Bacillati</taxon>
        <taxon>Bacillota</taxon>
        <taxon>Bacilli</taxon>
        <taxon>Bacillales</taxon>
        <taxon>Bacillaceae</taxon>
        <taxon>Tepidibacillus</taxon>
    </lineage>
</organism>
<reference evidence="4 5" key="1">
    <citation type="submission" date="2019-03" db="EMBL/GenBank/DDBJ databases">
        <title>Genomic Encyclopedia of Type Strains, Phase IV (KMG-IV): sequencing the most valuable type-strain genomes for metagenomic binning, comparative biology and taxonomic classification.</title>
        <authorList>
            <person name="Goeker M."/>
        </authorList>
    </citation>
    <scope>NUCLEOTIDE SEQUENCE [LARGE SCALE GENOMIC DNA]</scope>
    <source>
        <strain evidence="4 5">DSM 23802</strain>
    </source>
</reference>
<feature type="compositionally biased region" description="Low complexity" evidence="1">
    <location>
        <begin position="314"/>
        <end position="325"/>
    </location>
</feature>
<sequence length="422" mass="48685">MKTKAIVSKIKEDEGTMIVLTTDRQFLRMPLPGGNLPLLGQTIEIEFPLEKNKVVSLFNKKKISAMNQWNKKWVSIAAVFMLVFLSMFYGQFGVTKAAAAYVNLDMKPSVQLKIDKKGFVQEVVGLNTEGKRLADSISINEKDVYSATQTIIREANRLGYLTSNQNVLVMASVVQLTKAENPLINEQLLRQMIDQELASKQMSGYIVMNQATKEQWKQANDSGYTMNEYMVLEHAKEHGIELQQEQLTKEHHLTEYVSNSKVPVEQLFPNNSYRVNWQNENMREENDQKNNNRQSSDMNQDSMQEHKQYESEKQQNQQSKQPMNQGSRQMNNQSTRSEDSNTNTSSRNDPYTQDRSTSERNQMNPNSDLNQTDKTQMDSDRTTTPTIQDRDRWRNSPTETHETGEWSSQSEGDRNQTTNWHN</sequence>
<dbReference type="Pfam" id="PF23750">
    <property type="entry name" value="RsgI_M"/>
    <property type="match status" value="1"/>
</dbReference>
<keyword evidence="2" id="KW-0812">Transmembrane</keyword>
<dbReference type="Proteomes" id="UP000295788">
    <property type="component" value="Unassembled WGS sequence"/>
</dbReference>
<evidence type="ECO:0000259" key="3">
    <source>
        <dbReference type="Pfam" id="PF23750"/>
    </source>
</evidence>